<dbReference type="EMBL" id="RRYP01000444">
    <property type="protein sequence ID" value="TNV87416.1"/>
    <property type="molecule type" value="Genomic_DNA"/>
</dbReference>
<dbReference type="Proteomes" id="UP000785679">
    <property type="component" value="Unassembled WGS sequence"/>
</dbReference>
<sequence>MLSQGTYDSYQFCFYNQNFALEIFPMIDQFVKIFVASLDFSYGFQTSMFSLQLIILPSNLLLQLLVQVISISHFVVMVLLTLCGVCSKAQGSSHLLPLFQSDFPLQRLQSIDICYNSLKQIYCPLIEQRSTSLSSMISEIRHMGQVLKVLGLAPGMH</sequence>
<evidence type="ECO:0000313" key="2">
    <source>
        <dbReference type="EMBL" id="TNV87416.1"/>
    </source>
</evidence>
<reference evidence="2" key="1">
    <citation type="submission" date="2019-06" db="EMBL/GenBank/DDBJ databases">
        <authorList>
            <person name="Zheng W."/>
        </authorList>
    </citation>
    <scope>NUCLEOTIDE SEQUENCE</scope>
    <source>
        <strain evidence="2">QDHG01</strain>
    </source>
</reference>
<keyword evidence="1" id="KW-0812">Transmembrane</keyword>
<evidence type="ECO:0000256" key="1">
    <source>
        <dbReference type="SAM" id="Phobius"/>
    </source>
</evidence>
<keyword evidence="1" id="KW-0472">Membrane</keyword>
<evidence type="ECO:0000313" key="3">
    <source>
        <dbReference type="Proteomes" id="UP000785679"/>
    </source>
</evidence>
<gene>
    <name evidence="2" type="ORF">FGO68_gene7692</name>
</gene>
<keyword evidence="3" id="KW-1185">Reference proteome</keyword>
<keyword evidence="1" id="KW-1133">Transmembrane helix</keyword>
<proteinExistence type="predicted"/>
<name>A0A8J8P8F1_HALGN</name>
<feature type="transmembrane region" description="Helical" evidence="1">
    <location>
        <begin position="61"/>
        <end position="85"/>
    </location>
</feature>
<comment type="caution">
    <text evidence="2">The sequence shown here is derived from an EMBL/GenBank/DDBJ whole genome shotgun (WGS) entry which is preliminary data.</text>
</comment>
<feature type="transmembrane region" description="Helical" evidence="1">
    <location>
        <begin position="33"/>
        <end position="55"/>
    </location>
</feature>
<protein>
    <submittedName>
        <fullName evidence="2">Uncharacterized protein</fullName>
    </submittedName>
</protein>
<dbReference type="AlphaFoldDB" id="A0A8J8P8F1"/>
<accession>A0A8J8P8F1</accession>
<organism evidence="2 3">
    <name type="scientific">Halteria grandinella</name>
    <dbReference type="NCBI Taxonomy" id="5974"/>
    <lineage>
        <taxon>Eukaryota</taxon>
        <taxon>Sar</taxon>
        <taxon>Alveolata</taxon>
        <taxon>Ciliophora</taxon>
        <taxon>Intramacronucleata</taxon>
        <taxon>Spirotrichea</taxon>
        <taxon>Stichotrichia</taxon>
        <taxon>Sporadotrichida</taxon>
        <taxon>Halteriidae</taxon>
        <taxon>Halteria</taxon>
    </lineage>
</organism>